<keyword evidence="2" id="KW-1185">Reference proteome</keyword>
<sequence>MSQYVYLPARVRRTEFYEEWYYYISNEEKCIRVDEIIIFFNKDINYIFLLAKSDQNFNDEDYFSCAMNLVHDMMDDNGDHINFKFEYILVPETLDDNQKKKFISDKKEELKNNYLRK</sequence>
<evidence type="ECO:0000313" key="1">
    <source>
        <dbReference type="EMBL" id="CRZ33486.1"/>
    </source>
</evidence>
<name>A0A0H5SF78_HERHM</name>
<gene>
    <name evidence="1" type="ORF">HHT355_0274</name>
</gene>
<accession>A0A0H5SF78</accession>
<dbReference type="RefSeq" id="WP_103201663.1">
    <property type="nucleotide sequence ID" value="NZ_CVTD020000008.1"/>
</dbReference>
<evidence type="ECO:0000313" key="2">
    <source>
        <dbReference type="Proteomes" id="UP000236497"/>
    </source>
</evidence>
<dbReference type="AlphaFoldDB" id="A0A0H5SF78"/>
<proteinExistence type="predicted"/>
<dbReference type="EMBL" id="CVTD020000008">
    <property type="protein sequence ID" value="CRZ33486.1"/>
    <property type="molecule type" value="Genomic_DNA"/>
</dbReference>
<dbReference type="Proteomes" id="UP000236497">
    <property type="component" value="Unassembled WGS sequence"/>
</dbReference>
<organism evidence="1 2">
    <name type="scientific">Herbinix hemicellulosilytica</name>
    <dbReference type="NCBI Taxonomy" id="1564487"/>
    <lineage>
        <taxon>Bacteria</taxon>
        <taxon>Bacillati</taxon>
        <taxon>Bacillota</taxon>
        <taxon>Clostridia</taxon>
        <taxon>Lachnospirales</taxon>
        <taxon>Lachnospiraceae</taxon>
        <taxon>Herbinix</taxon>
    </lineage>
</organism>
<protein>
    <submittedName>
        <fullName evidence="1">Uncharacterized protein</fullName>
    </submittedName>
</protein>
<reference evidence="1 2" key="1">
    <citation type="submission" date="2015-06" db="EMBL/GenBank/DDBJ databases">
        <authorList>
            <person name="Wibberg Daniel"/>
        </authorList>
    </citation>
    <scope>NUCLEOTIDE SEQUENCE [LARGE SCALE GENOMIC DNA]</scope>
    <source>
        <strain evidence="1 2">T3/55T</strain>
    </source>
</reference>